<dbReference type="InterPro" id="IPR036852">
    <property type="entry name" value="Peptidase_S8/S53_dom_sf"/>
</dbReference>
<keyword evidence="5" id="KW-0645">Protease</keyword>
<keyword evidence="6" id="KW-1185">Reference proteome</keyword>
<organism evidence="5 6">
    <name type="scientific">Olea europaea subsp. europaea</name>
    <dbReference type="NCBI Taxonomy" id="158383"/>
    <lineage>
        <taxon>Eukaryota</taxon>
        <taxon>Viridiplantae</taxon>
        <taxon>Streptophyta</taxon>
        <taxon>Embryophyta</taxon>
        <taxon>Tracheophyta</taxon>
        <taxon>Spermatophyta</taxon>
        <taxon>Magnoliopsida</taxon>
        <taxon>eudicotyledons</taxon>
        <taxon>Gunneridae</taxon>
        <taxon>Pentapetalae</taxon>
        <taxon>asterids</taxon>
        <taxon>lamiids</taxon>
        <taxon>Lamiales</taxon>
        <taxon>Oleaceae</taxon>
        <taxon>Oleeae</taxon>
        <taxon>Olea</taxon>
    </lineage>
</organism>
<dbReference type="PROSITE" id="PS51892">
    <property type="entry name" value="SUBTILASE"/>
    <property type="match status" value="1"/>
</dbReference>
<reference evidence="5 6" key="1">
    <citation type="submission" date="2019-12" db="EMBL/GenBank/DDBJ databases">
        <authorList>
            <person name="Alioto T."/>
            <person name="Alioto T."/>
            <person name="Gomez Garrido J."/>
        </authorList>
    </citation>
    <scope>NUCLEOTIDE SEQUENCE [LARGE SCALE GENOMIC DNA]</scope>
</reference>
<dbReference type="GO" id="GO:0004252">
    <property type="term" value="F:serine-type endopeptidase activity"/>
    <property type="evidence" value="ECO:0007669"/>
    <property type="project" value="InterPro"/>
</dbReference>
<comment type="similarity">
    <text evidence="1 3">Belongs to the peptidase S8 family.</text>
</comment>
<evidence type="ECO:0000313" key="5">
    <source>
        <dbReference type="EMBL" id="CAA3010294.1"/>
    </source>
</evidence>
<dbReference type="PANTHER" id="PTHR10795">
    <property type="entry name" value="PROPROTEIN CONVERTASE SUBTILISIN/KEXIN"/>
    <property type="match status" value="1"/>
</dbReference>
<evidence type="ECO:0000256" key="1">
    <source>
        <dbReference type="ARBA" id="ARBA00011073"/>
    </source>
</evidence>
<evidence type="ECO:0000256" key="2">
    <source>
        <dbReference type="ARBA" id="ARBA00022729"/>
    </source>
</evidence>
<evidence type="ECO:0000256" key="3">
    <source>
        <dbReference type="PROSITE-ProRule" id="PRU01240"/>
    </source>
</evidence>
<dbReference type="Gramene" id="OE9A067969T1">
    <property type="protein sequence ID" value="OE9A067969C1"/>
    <property type="gene ID" value="OE9A067969"/>
</dbReference>
<evidence type="ECO:0000259" key="4">
    <source>
        <dbReference type="Pfam" id="PF00082"/>
    </source>
</evidence>
<dbReference type="GO" id="GO:0006508">
    <property type="term" value="P:proteolysis"/>
    <property type="evidence" value="ECO:0007669"/>
    <property type="project" value="UniProtKB-KW"/>
</dbReference>
<dbReference type="Pfam" id="PF00082">
    <property type="entry name" value="Peptidase_S8"/>
    <property type="match status" value="1"/>
</dbReference>
<evidence type="ECO:0000313" key="6">
    <source>
        <dbReference type="Proteomes" id="UP000594638"/>
    </source>
</evidence>
<dbReference type="Proteomes" id="UP000594638">
    <property type="component" value="Unassembled WGS sequence"/>
</dbReference>
<dbReference type="OrthoDB" id="4803627at2759"/>
<keyword evidence="2" id="KW-0732">Signal</keyword>
<proteinExistence type="inferred from homology"/>
<comment type="caution">
    <text evidence="5">The sequence shown here is derived from an EMBL/GenBank/DDBJ whole genome shotgun (WGS) entry which is preliminary data.</text>
</comment>
<feature type="domain" description="Peptidase S8/S53" evidence="4">
    <location>
        <begin position="2"/>
        <end position="103"/>
    </location>
</feature>
<sequence length="150" mass="16210">MDAAVEDGIDVLSLSLGRLSINFYADNIALGAFSAMERGVLVSCSARNSGPSNFSLSNEAPWILTVGASTIDRKDGQCHFLETMKSSMASQLFSQKFSLQTPTSGLSYDVNASDSSLRICSASSLNKNRHQRKNSVIYEAKQGWISESTD</sequence>
<keyword evidence="5" id="KW-0378">Hydrolase</keyword>
<dbReference type="Gene3D" id="3.40.50.200">
    <property type="entry name" value="Peptidase S8/S53 domain"/>
    <property type="match status" value="1"/>
</dbReference>
<dbReference type="SUPFAM" id="SSF52743">
    <property type="entry name" value="Subtilisin-like"/>
    <property type="match status" value="1"/>
</dbReference>
<name>A0A8S0TXA1_OLEEU</name>
<dbReference type="EMBL" id="CACTIH010007339">
    <property type="protein sequence ID" value="CAA3010294.1"/>
    <property type="molecule type" value="Genomic_DNA"/>
</dbReference>
<dbReference type="AlphaFoldDB" id="A0A8S0TXA1"/>
<comment type="caution">
    <text evidence="3">Lacks conserved residue(s) required for the propagation of feature annotation.</text>
</comment>
<accession>A0A8S0TXA1</accession>
<dbReference type="InterPro" id="IPR045051">
    <property type="entry name" value="SBT"/>
</dbReference>
<protein>
    <submittedName>
        <fullName evidence="5">Subtilisin-like protease</fullName>
    </submittedName>
</protein>
<dbReference type="InterPro" id="IPR000209">
    <property type="entry name" value="Peptidase_S8/S53_dom"/>
</dbReference>
<gene>
    <name evidence="5" type="ORF">OLEA9_A067969</name>
</gene>